<protein>
    <submittedName>
        <fullName evidence="1">Uncharacterized protein</fullName>
    </submittedName>
</protein>
<dbReference type="Proteomes" id="UP001054902">
    <property type="component" value="Unassembled WGS sequence"/>
</dbReference>
<dbReference type="Gene3D" id="1.25.40.570">
    <property type="match status" value="1"/>
</dbReference>
<proteinExistence type="predicted"/>
<keyword evidence="2" id="KW-1185">Reference proteome</keyword>
<dbReference type="EMBL" id="BLLK01000038">
    <property type="protein sequence ID" value="GFH49958.1"/>
    <property type="molecule type" value="Genomic_DNA"/>
</dbReference>
<evidence type="ECO:0000313" key="1">
    <source>
        <dbReference type="EMBL" id="GFH49958.1"/>
    </source>
</evidence>
<organism evidence="1 2">
    <name type="scientific">Chaetoceros tenuissimus</name>
    <dbReference type="NCBI Taxonomy" id="426638"/>
    <lineage>
        <taxon>Eukaryota</taxon>
        <taxon>Sar</taxon>
        <taxon>Stramenopiles</taxon>
        <taxon>Ochrophyta</taxon>
        <taxon>Bacillariophyta</taxon>
        <taxon>Coscinodiscophyceae</taxon>
        <taxon>Chaetocerotophycidae</taxon>
        <taxon>Chaetocerotales</taxon>
        <taxon>Chaetocerotaceae</taxon>
        <taxon>Chaetoceros</taxon>
    </lineage>
</organism>
<dbReference type="AlphaFoldDB" id="A0AAD3CPV0"/>
<reference evidence="1 2" key="1">
    <citation type="journal article" date="2021" name="Sci. Rep.">
        <title>The genome of the diatom Chaetoceros tenuissimus carries an ancient integrated fragment of an extant virus.</title>
        <authorList>
            <person name="Hongo Y."/>
            <person name="Kimura K."/>
            <person name="Takaki Y."/>
            <person name="Yoshida Y."/>
            <person name="Baba S."/>
            <person name="Kobayashi G."/>
            <person name="Nagasaki K."/>
            <person name="Hano T."/>
            <person name="Tomaru Y."/>
        </authorList>
    </citation>
    <scope>NUCLEOTIDE SEQUENCE [LARGE SCALE GENOMIC DNA]</scope>
    <source>
        <strain evidence="1 2">NIES-3715</strain>
    </source>
</reference>
<accession>A0AAD3CPV0</accession>
<gene>
    <name evidence="1" type="ORF">CTEN210_06434</name>
</gene>
<comment type="caution">
    <text evidence="1">The sequence shown here is derived from an EMBL/GenBank/DDBJ whole genome shotgun (WGS) entry which is preliminary data.</text>
</comment>
<name>A0AAD3CPV0_9STRA</name>
<sequence length="408" mass="45438">MTPHVLFNIVEMQLSILRNDTTSFLHIYEEKKIELGCILSESMYDMGSIHQHAAELYMTSSTYDKACSSLIEACICWKKTNDSHAHVHCVKLLYIVKMLLGSASILGEDILGDVSPSESLPAIAKVFEAFRSNNIEVLEKYMNEVDEDCVVIKEGIVKIHRKLQKRILLKELPETSRVKLSALSSKLNDLGLPSVTSLVMSLICEKKLQGRLTFEEYIGSQFVSVSNNSLSYCRDIFCKYVSNQTSPSHVADGTHVNSLGQSIGEKIEVVASSKGSSSTFSLKFCQWPGRDVTNDCKASLLAHGVANIVQEARTKYPSFARHIDITSFDFDELGMLLYRFLKKKQEFEIDNVPSFIDIGYHYTLPAYAASIRSSGLRCSNKAPSVQACTPLIIPPCLLVTTAMLVSLY</sequence>
<evidence type="ECO:0000313" key="2">
    <source>
        <dbReference type="Proteomes" id="UP001054902"/>
    </source>
</evidence>